<dbReference type="AlphaFoldDB" id="A0A131ZA44"/>
<proteinExistence type="predicted"/>
<feature type="transmembrane region" description="Helical" evidence="2">
    <location>
        <begin position="132"/>
        <end position="161"/>
    </location>
</feature>
<dbReference type="EMBL" id="GEDV01000719">
    <property type="protein sequence ID" value="JAP87838.1"/>
    <property type="molecule type" value="Transcribed_RNA"/>
</dbReference>
<evidence type="ECO:0000256" key="1">
    <source>
        <dbReference type="SAM" id="MobiDB-lite"/>
    </source>
</evidence>
<evidence type="ECO:0000313" key="3">
    <source>
        <dbReference type="EMBL" id="JAP87838.1"/>
    </source>
</evidence>
<feature type="non-terminal residue" evidence="3">
    <location>
        <position position="1"/>
    </location>
</feature>
<keyword evidence="2" id="KW-1133">Transmembrane helix</keyword>
<feature type="region of interest" description="Disordered" evidence="1">
    <location>
        <begin position="162"/>
        <end position="234"/>
    </location>
</feature>
<accession>A0A131ZA44</accession>
<evidence type="ECO:0000256" key="2">
    <source>
        <dbReference type="SAM" id="Phobius"/>
    </source>
</evidence>
<protein>
    <submittedName>
        <fullName evidence="3">Uncharacterized protein</fullName>
    </submittedName>
</protein>
<organism evidence="3">
    <name type="scientific">Rhipicephalus appendiculatus</name>
    <name type="common">Brown ear tick</name>
    <dbReference type="NCBI Taxonomy" id="34631"/>
    <lineage>
        <taxon>Eukaryota</taxon>
        <taxon>Metazoa</taxon>
        <taxon>Ecdysozoa</taxon>
        <taxon>Arthropoda</taxon>
        <taxon>Chelicerata</taxon>
        <taxon>Arachnida</taxon>
        <taxon>Acari</taxon>
        <taxon>Parasitiformes</taxon>
        <taxon>Ixodida</taxon>
        <taxon>Ixodoidea</taxon>
        <taxon>Ixodidae</taxon>
        <taxon>Rhipicephalinae</taxon>
        <taxon>Rhipicephalus</taxon>
        <taxon>Rhipicephalus</taxon>
    </lineage>
</organism>
<keyword evidence="2" id="KW-0812">Transmembrane</keyword>
<keyword evidence="2" id="KW-0472">Membrane</keyword>
<reference evidence="3" key="1">
    <citation type="journal article" date="2016" name="Ticks Tick Borne Dis.">
        <title>De novo assembly and annotation of the salivary gland transcriptome of Rhipicephalus appendiculatus male and female ticks during blood feeding.</title>
        <authorList>
            <person name="de Castro M.H."/>
            <person name="de Klerk D."/>
            <person name="Pienaar R."/>
            <person name="Latif A.A."/>
            <person name="Rees D.J."/>
            <person name="Mans B.J."/>
        </authorList>
    </citation>
    <scope>NUCLEOTIDE SEQUENCE</scope>
    <source>
        <tissue evidence="3">Salivary glands</tissue>
    </source>
</reference>
<feature type="compositionally biased region" description="Basic and acidic residues" evidence="1">
    <location>
        <begin position="210"/>
        <end position="224"/>
    </location>
</feature>
<name>A0A131ZA44_RHIAP</name>
<feature type="compositionally biased region" description="Basic residues" evidence="1">
    <location>
        <begin position="225"/>
        <end position="234"/>
    </location>
</feature>
<feature type="compositionally biased region" description="Basic residues" evidence="1">
    <location>
        <begin position="162"/>
        <end position="172"/>
    </location>
</feature>
<sequence>SRARCHGRRSAARVDVQWPSTRRFPMYAQQDPYASPGGGVYSPGGTYAPPQAAAPYMGPLYSPSQPQLASPAMYGPQPYGATPYAQPAMSPMAMAAYDPAYASYMYGLQSPRRQYLIQAAPKRKGVLTTDNILTVLMVGGTLFLVVFAVLLVVTVVVPRLTRKQHSGHRRRHEFPAEYDNLAYPEPPVDAPQVGAVTKDEQTESKLNADGAEHGSKHGHKDPQRARHVKRRAKA</sequence>